<protein>
    <recommendedName>
        <fullName evidence="6 7">Small ribosomal subunit protein uS8</fullName>
    </recommendedName>
</protein>
<dbReference type="GO" id="GO:0003735">
    <property type="term" value="F:structural constituent of ribosome"/>
    <property type="evidence" value="ECO:0007669"/>
    <property type="project" value="InterPro"/>
</dbReference>
<name>A0A1F5S307_9BACT</name>
<dbReference type="FunFam" id="3.30.1370.30:FF:000002">
    <property type="entry name" value="30S ribosomal protein S8"/>
    <property type="match status" value="1"/>
</dbReference>
<proteinExistence type="inferred from homology"/>
<dbReference type="GO" id="GO:0006412">
    <property type="term" value="P:translation"/>
    <property type="evidence" value="ECO:0007669"/>
    <property type="project" value="UniProtKB-UniRule"/>
</dbReference>
<evidence type="ECO:0000256" key="2">
    <source>
        <dbReference type="ARBA" id="ARBA00022730"/>
    </source>
</evidence>
<evidence type="ECO:0000256" key="3">
    <source>
        <dbReference type="ARBA" id="ARBA00022884"/>
    </source>
</evidence>
<dbReference type="GO" id="GO:0005737">
    <property type="term" value="C:cytoplasm"/>
    <property type="evidence" value="ECO:0007669"/>
    <property type="project" value="UniProtKB-ARBA"/>
</dbReference>
<dbReference type="NCBIfam" id="NF001109">
    <property type="entry name" value="PRK00136.1"/>
    <property type="match status" value="1"/>
</dbReference>
<reference evidence="9 10" key="1">
    <citation type="journal article" date="2016" name="Nat. Commun.">
        <title>Thousands of microbial genomes shed light on interconnected biogeochemical processes in an aquifer system.</title>
        <authorList>
            <person name="Anantharaman K."/>
            <person name="Brown C.T."/>
            <person name="Hug L.A."/>
            <person name="Sharon I."/>
            <person name="Castelle C.J."/>
            <person name="Probst A.J."/>
            <person name="Thomas B.C."/>
            <person name="Singh A."/>
            <person name="Wilkins M.J."/>
            <person name="Karaoz U."/>
            <person name="Brodie E.L."/>
            <person name="Williams K.H."/>
            <person name="Hubbard S.S."/>
            <person name="Banfield J.F."/>
        </authorList>
    </citation>
    <scope>NUCLEOTIDE SEQUENCE [LARGE SCALE GENOMIC DNA]</scope>
</reference>
<dbReference type="EMBL" id="MFGA01000017">
    <property type="protein sequence ID" value="OGF21026.1"/>
    <property type="molecule type" value="Genomic_DNA"/>
</dbReference>
<keyword evidence="3 7" id="KW-0694">RNA-binding</keyword>
<dbReference type="Gene3D" id="3.30.1370.30">
    <property type="match status" value="1"/>
</dbReference>
<evidence type="ECO:0000256" key="7">
    <source>
        <dbReference type="HAMAP-Rule" id="MF_01302"/>
    </source>
</evidence>
<dbReference type="SUPFAM" id="SSF56047">
    <property type="entry name" value="Ribosomal protein S8"/>
    <property type="match status" value="1"/>
</dbReference>
<dbReference type="GO" id="GO:0005840">
    <property type="term" value="C:ribosome"/>
    <property type="evidence" value="ECO:0007669"/>
    <property type="project" value="UniProtKB-KW"/>
</dbReference>
<evidence type="ECO:0000256" key="4">
    <source>
        <dbReference type="ARBA" id="ARBA00022980"/>
    </source>
</evidence>
<comment type="caution">
    <text evidence="9">The sequence shown here is derived from an EMBL/GenBank/DDBJ whole genome shotgun (WGS) entry which is preliminary data.</text>
</comment>
<comment type="subunit">
    <text evidence="7">Part of the 30S ribosomal subunit. Contacts proteins S5 and S12.</text>
</comment>
<dbReference type="PROSITE" id="PS00053">
    <property type="entry name" value="RIBOSOMAL_S8"/>
    <property type="match status" value="1"/>
</dbReference>
<dbReference type="FunFam" id="3.30.1490.10:FF:000001">
    <property type="entry name" value="30S ribosomal protein S8"/>
    <property type="match status" value="1"/>
</dbReference>
<dbReference type="PANTHER" id="PTHR11758">
    <property type="entry name" value="40S RIBOSOMAL PROTEIN S15A"/>
    <property type="match status" value="1"/>
</dbReference>
<organism evidence="9 10">
    <name type="scientific">Candidatus Falkowbacteria bacterium RIFOXYA2_FULL_38_12</name>
    <dbReference type="NCBI Taxonomy" id="1797993"/>
    <lineage>
        <taxon>Bacteria</taxon>
        <taxon>Candidatus Falkowiibacteriota</taxon>
    </lineage>
</organism>
<evidence type="ECO:0000256" key="1">
    <source>
        <dbReference type="ARBA" id="ARBA00006471"/>
    </source>
</evidence>
<dbReference type="InterPro" id="IPR047863">
    <property type="entry name" value="Ribosomal_uS8_CS"/>
</dbReference>
<keyword evidence="5 7" id="KW-0687">Ribonucleoprotein</keyword>
<dbReference type="GO" id="GO:1990904">
    <property type="term" value="C:ribonucleoprotein complex"/>
    <property type="evidence" value="ECO:0007669"/>
    <property type="project" value="UniProtKB-KW"/>
</dbReference>
<dbReference type="GO" id="GO:0019843">
    <property type="term" value="F:rRNA binding"/>
    <property type="evidence" value="ECO:0007669"/>
    <property type="project" value="UniProtKB-UniRule"/>
</dbReference>
<evidence type="ECO:0000313" key="9">
    <source>
        <dbReference type="EMBL" id="OGF21026.1"/>
    </source>
</evidence>
<evidence type="ECO:0000256" key="5">
    <source>
        <dbReference type="ARBA" id="ARBA00023274"/>
    </source>
</evidence>
<comment type="function">
    <text evidence="7">One of the primary rRNA binding proteins, it binds directly to 16S rRNA central domain where it helps coordinate assembly of the platform of the 30S subunit.</text>
</comment>
<accession>A0A1F5S307</accession>
<dbReference type="InterPro" id="IPR035987">
    <property type="entry name" value="Ribosomal_uS8_sf"/>
</dbReference>
<keyword evidence="4 7" id="KW-0689">Ribosomal protein</keyword>
<keyword evidence="2 7" id="KW-0699">rRNA-binding</keyword>
<dbReference type="Gene3D" id="3.30.1490.10">
    <property type="match status" value="1"/>
</dbReference>
<gene>
    <name evidence="7" type="primary">rpsH</name>
    <name evidence="9" type="ORF">A2257_01950</name>
</gene>
<sequence>MMDPISDMLTRIRNAVMANKSDVIIPSSRIKFAIAEILKRERFVSNVEFLEAENKFKVSLKYNAEGMPIIRNLKRISTPGRRVYAPKDKLPKVLGGSGISIISTSQGLMTEREARQAGVGGEILCEIF</sequence>
<comment type="similarity">
    <text evidence="1 7 8">Belongs to the universal ribosomal protein uS8 family.</text>
</comment>
<evidence type="ECO:0000256" key="8">
    <source>
        <dbReference type="RuleBase" id="RU003660"/>
    </source>
</evidence>
<dbReference type="AlphaFoldDB" id="A0A1F5S307"/>
<dbReference type="HAMAP" id="MF_01302_B">
    <property type="entry name" value="Ribosomal_uS8_B"/>
    <property type="match status" value="1"/>
</dbReference>
<dbReference type="Proteomes" id="UP000177407">
    <property type="component" value="Unassembled WGS sequence"/>
</dbReference>
<dbReference type="Pfam" id="PF00410">
    <property type="entry name" value="Ribosomal_S8"/>
    <property type="match status" value="1"/>
</dbReference>
<evidence type="ECO:0000313" key="10">
    <source>
        <dbReference type="Proteomes" id="UP000177407"/>
    </source>
</evidence>
<evidence type="ECO:0000256" key="6">
    <source>
        <dbReference type="ARBA" id="ARBA00035258"/>
    </source>
</evidence>
<dbReference type="InterPro" id="IPR000630">
    <property type="entry name" value="Ribosomal_uS8"/>
</dbReference>